<evidence type="ECO:0000259" key="2">
    <source>
        <dbReference type="Pfam" id="PF09990"/>
    </source>
</evidence>
<evidence type="ECO:0000313" key="4">
    <source>
        <dbReference type="Proteomes" id="UP000825890"/>
    </source>
</evidence>
<keyword evidence="4" id="KW-1185">Reference proteome</keyword>
<evidence type="ECO:0000256" key="1">
    <source>
        <dbReference type="SAM" id="Phobius"/>
    </source>
</evidence>
<dbReference type="EMBL" id="BOLY01000003">
    <property type="protein sequence ID" value="GIZ41990.1"/>
    <property type="molecule type" value="Genomic_DNA"/>
</dbReference>
<dbReference type="AlphaFoldDB" id="A0A9P3CK87"/>
<accession>A0A9P3CK87</accession>
<reference evidence="3 4" key="1">
    <citation type="submission" date="2021-01" db="EMBL/GenBank/DDBJ databases">
        <title>Cercospora kikuchii MAFF 305040 whole genome shotgun sequence.</title>
        <authorList>
            <person name="Kashiwa T."/>
            <person name="Suzuki T."/>
        </authorList>
    </citation>
    <scope>NUCLEOTIDE SEQUENCE [LARGE SCALE GENOMIC DNA]</scope>
    <source>
        <strain evidence="3 4">MAFF 305040</strain>
    </source>
</reference>
<proteinExistence type="predicted"/>
<feature type="domain" description="DUF2231" evidence="2">
    <location>
        <begin position="2"/>
        <end position="173"/>
    </location>
</feature>
<keyword evidence="1" id="KW-0812">Transmembrane</keyword>
<evidence type="ECO:0000313" key="3">
    <source>
        <dbReference type="EMBL" id="GIZ41990.1"/>
    </source>
</evidence>
<organism evidence="3 4">
    <name type="scientific">Cercospora kikuchii</name>
    <dbReference type="NCBI Taxonomy" id="84275"/>
    <lineage>
        <taxon>Eukaryota</taxon>
        <taxon>Fungi</taxon>
        <taxon>Dikarya</taxon>
        <taxon>Ascomycota</taxon>
        <taxon>Pezizomycotina</taxon>
        <taxon>Dothideomycetes</taxon>
        <taxon>Dothideomycetidae</taxon>
        <taxon>Mycosphaerellales</taxon>
        <taxon>Mycosphaerellaceae</taxon>
        <taxon>Cercospora</taxon>
    </lineage>
</organism>
<keyword evidence="1" id="KW-0472">Membrane</keyword>
<dbReference type="InterPro" id="IPR019251">
    <property type="entry name" value="DUF2231_TM"/>
</dbReference>
<sequence length="248" mass="26127">MGKPVHPAVVHFPIAFLFTAYTLDILHTYRTSLPAFAQNALLGPNDITRSSYYLLSLGLLTAIPAVVTGGRELVMMISKQGMHEADGKTVRTKVKATIAHAVANDIVIAVSTYIWYSRRAQVKDTIAGKIPGTAAAAYAPSSAFVFAEFLTLGLLLMGANIGGTLTYNYGVGFSSLSAGKKEAPKLSADHMGRLPVNLRSGTYADDDKKRIEKAHAVHKSKIANGVQGEKGAALTGQALAGQGSPLTG</sequence>
<feature type="transmembrane region" description="Helical" evidence="1">
    <location>
        <begin position="94"/>
        <end position="116"/>
    </location>
</feature>
<keyword evidence="1" id="KW-1133">Transmembrane helix</keyword>
<dbReference type="Proteomes" id="UP000825890">
    <property type="component" value="Unassembled WGS sequence"/>
</dbReference>
<comment type="caution">
    <text evidence="3">The sequence shown here is derived from an EMBL/GenBank/DDBJ whole genome shotgun (WGS) entry which is preliminary data.</text>
</comment>
<gene>
    <name evidence="3" type="ORF">CKM354_000527100</name>
</gene>
<name>A0A9P3CK87_9PEZI</name>
<dbReference type="GeneID" id="68290846"/>
<dbReference type="RefSeq" id="XP_044656477.1">
    <property type="nucleotide sequence ID" value="XM_044800542.1"/>
</dbReference>
<feature type="transmembrane region" description="Helical" evidence="1">
    <location>
        <begin position="52"/>
        <end position="74"/>
    </location>
</feature>
<protein>
    <recommendedName>
        <fullName evidence="2">DUF2231 domain-containing protein</fullName>
    </recommendedName>
</protein>
<dbReference type="OrthoDB" id="2580011at2759"/>
<dbReference type="Pfam" id="PF09990">
    <property type="entry name" value="DUF2231"/>
    <property type="match status" value="1"/>
</dbReference>